<proteinExistence type="inferred from homology"/>
<accession>W9G978</accession>
<feature type="transmembrane region" description="Helical" evidence="3">
    <location>
        <begin position="147"/>
        <end position="168"/>
    </location>
</feature>
<keyword evidence="3" id="KW-0812">Transmembrane</keyword>
<feature type="transmembrane region" description="Helical" evidence="3">
    <location>
        <begin position="180"/>
        <end position="213"/>
    </location>
</feature>
<organism evidence="4 5">
    <name type="scientific">Intrasporangium oryzae NRRL B-24470</name>
    <dbReference type="NCBI Taxonomy" id="1386089"/>
    <lineage>
        <taxon>Bacteria</taxon>
        <taxon>Bacillati</taxon>
        <taxon>Actinomycetota</taxon>
        <taxon>Actinomycetes</taxon>
        <taxon>Micrococcales</taxon>
        <taxon>Intrasporangiaceae</taxon>
        <taxon>Intrasporangium</taxon>
    </lineage>
</organism>
<keyword evidence="5" id="KW-1185">Reference proteome</keyword>
<dbReference type="PATRIC" id="fig|1386089.3.peg.1162"/>
<dbReference type="AlphaFoldDB" id="W9G978"/>
<dbReference type="OrthoDB" id="9796672at2"/>
<dbReference type="Pfam" id="PF01066">
    <property type="entry name" value="CDP-OH_P_transf"/>
    <property type="match status" value="1"/>
</dbReference>
<comment type="caution">
    <text evidence="4">The sequence shown here is derived from an EMBL/GenBank/DDBJ whole genome shotgun (WGS) entry which is preliminary data.</text>
</comment>
<name>W9G978_9MICO</name>
<evidence type="ECO:0000313" key="5">
    <source>
        <dbReference type="Proteomes" id="UP000019489"/>
    </source>
</evidence>
<evidence type="ECO:0000313" key="4">
    <source>
        <dbReference type="EMBL" id="EWT02585.1"/>
    </source>
</evidence>
<protein>
    <submittedName>
        <fullName evidence="4">CDP-alcohol phosphatidyltransferase</fullName>
    </submittedName>
</protein>
<dbReference type="PROSITE" id="PS00379">
    <property type="entry name" value="CDP_ALCOHOL_P_TRANSF"/>
    <property type="match status" value="1"/>
</dbReference>
<dbReference type="InterPro" id="IPR048254">
    <property type="entry name" value="CDP_ALCOHOL_P_TRANSF_CS"/>
</dbReference>
<dbReference type="STRING" id="1386089.N865_02695"/>
<evidence type="ECO:0000256" key="2">
    <source>
        <dbReference type="RuleBase" id="RU003750"/>
    </source>
</evidence>
<dbReference type="GO" id="GO:0016780">
    <property type="term" value="F:phosphotransferase activity, for other substituted phosphate groups"/>
    <property type="evidence" value="ECO:0007669"/>
    <property type="project" value="InterPro"/>
</dbReference>
<feature type="transmembrane region" description="Helical" evidence="3">
    <location>
        <begin position="90"/>
        <end position="110"/>
    </location>
</feature>
<keyword evidence="3" id="KW-1133">Transmembrane helix</keyword>
<dbReference type="RefSeq" id="WP_084327981.1">
    <property type="nucleotide sequence ID" value="NZ_AWSA01000009.1"/>
</dbReference>
<comment type="similarity">
    <text evidence="2">Belongs to the CDP-alcohol phosphatidyltransferase class-I family.</text>
</comment>
<keyword evidence="1 2" id="KW-0808">Transferase</keyword>
<keyword evidence="3" id="KW-0472">Membrane</keyword>
<dbReference type="eggNOG" id="COG0558">
    <property type="taxonomic scope" value="Bacteria"/>
</dbReference>
<dbReference type="InterPro" id="IPR000462">
    <property type="entry name" value="CDP-OH_P_trans"/>
</dbReference>
<dbReference type="Proteomes" id="UP000019489">
    <property type="component" value="Unassembled WGS sequence"/>
</dbReference>
<gene>
    <name evidence="4" type="ORF">N865_02695</name>
</gene>
<evidence type="ECO:0000256" key="3">
    <source>
        <dbReference type="SAM" id="Phobius"/>
    </source>
</evidence>
<dbReference type="EMBL" id="AWSA01000009">
    <property type="protein sequence ID" value="EWT02585.1"/>
    <property type="molecule type" value="Genomic_DNA"/>
</dbReference>
<dbReference type="GO" id="GO:0016020">
    <property type="term" value="C:membrane"/>
    <property type="evidence" value="ECO:0007669"/>
    <property type="project" value="InterPro"/>
</dbReference>
<evidence type="ECO:0000256" key="1">
    <source>
        <dbReference type="ARBA" id="ARBA00022679"/>
    </source>
</evidence>
<dbReference type="Gene3D" id="1.20.120.1760">
    <property type="match status" value="1"/>
</dbReference>
<dbReference type="InterPro" id="IPR043130">
    <property type="entry name" value="CDP-OH_PTrfase_TM_dom"/>
</dbReference>
<dbReference type="GO" id="GO:0008654">
    <property type="term" value="P:phospholipid biosynthetic process"/>
    <property type="evidence" value="ECO:0007669"/>
    <property type="project" value="InterPro"/>
</dbReference>
<reference evidence="4 5" key="1">
    <citation type="submission" date="2013-08" db="EMBL/GenBank/DDBJ databases">
        <title>Intrasporangium oryzae NRRL B-24470.</title>
        <authorList>
            <person name="Liu H."/>
            <person name="Wang G."/>
        </authorList>
    </citation>
    <scope>NUCLEOTIDE SEQUENCE [LARGE SCALE GENOMIC DNA]</scope>
    <source>
        <strain evidence="4 5">NRRL B-24470</strain>
    </source>
</reference>
<sequence>MRSVHHGPMAWLLGQVTLLATLATTVGLGGPGWGAGMTSAVVVDAGLARGLARRGADRMGPADRVTLTRATLVCGVAALTADAFLRPVPVGAFVALTVVALVLDSVDGAVARRTGTASALGARFDMEVDAFLILVLSAYAARSVGVWVLAIGLARYAFVAAGSVLPWMRGSLPPRYWRKVVAAVQGVVLAAAAAGVLPGPVVMVAVVAALALLTESFGRDVLWLWHHQRVGAEHVGAERVTPGPARTLHLGAGADGQLPAAPAPDGC</sequence>